<evidence type="ECO:0000313" key="3">
    <source>
        <dbReference type="Proteomes" id="UP001148189"/>
    </source>
</evidence>
<dbReference type="PANTHER" id="PTHR34821">
    <property type="entry name" value="INNER MEMBRANE PROTEIN YDCZ"/>
    <property type="match status" value="1"/>
</dbReference>
<dbReference type="RefSeq" id="WP_138761927.1">
    <property type="nucleotide sequence ID" value="NZ_JAMDHD010000023.1"/>
</dbReference>
<keyword evidence="1" id="KW-1133">Transmembrane helix</keyword>
<gene>
    <name evidence="2" type="ORF">M5G21_14650</name>
</gene>
<sequence>MLSKSLFLTVLPMVMAFVAGAVLPFQATTNAAVGRALGHPLWAALISLVISAIVVIAALLILKVQAPDIGRALRGAWWVWIGGILGAIYVGSAVVVTPKLGASGFIILVVVGQIFIGLLIDHFGLMGLTSKPITFLKLIGAAMILGGVFLVQGLSANAASQPKETIVQRSIPQ</sequence>
<keyword evidence="1" id="KW-0472">Membrane</keyword>
<accession>A0ABT5NCB9</accession>
<protein>
    <submittedName>
        <fullName evidence="2">DMT family transporter</fullName>
    </submittedName>
</protein>
<name>A0ABT5NCB9_9PSED</name>
<comment type="caution">
    <text evidence="2">The sequence shown here is derived from an EMBL/GenBank/DDBJ whole genome shotgun (WGS) entry which is preliminary data.</text>
</comment>
<proteinExistence type="predicted"/>
<reference evidence="2" key="1">
    <citation type="submission" date="2022-05" db="EMBL/GenBank/DDBJ databases">
        <title>Novel Pseudomonas spp. Isolated from a Rainbow Trout Aquaculture Facility.</title>
        <authorList>
            <person name="Testerman T."/>
            <person name="Graf J."/>
        </authorList>
    </citation>
    <scope>NUCLEOTIDE SEQUENCE</scope>
    <source>
        <strain evidence="2">ID1050</strain>
    </source>
</reference>
<keyword evidence="1" id="KW-0812">Transmembrane</keyword>
<evidence type="ECO:0000313" key="2">
    <source>
        <dbReference type="EMBL" id="MDD0986195.1"/>
    </source>
</evidence>
<dbReference type="EMBL" id="JAMDHD010000023">
    <property type="protein sequence ID" value="MDD0986195.1"/>
    <property type="molecule type" value="Genomic_DNA"/>
</dbReference>
<evidence type="ECO:0000256" key="1">
    <source>
        <dbReference type="SAM" id="Phobius"/>
    </source>
</evidence>
<organism evidence="2 3">
    <name type="scientific">Pseudomonas shahriarae</name>
    <dbReference type="NCBI Taxonomy" id="2745512"/>
    <lineage>
        <taxon>Bacteria</taxon>
        <taxon>Pseudomonadati</taxon>
        <taxon>Pseudomonadota</taxon>
        <taxon>Gammaproteobacteria</taxon>
        <taxon>Pseudomonadales</taxon>
        <taxon>Pseudomonadaceae</taxon>
        <taxon>Pseudomonas</taxon>
    </lineage>
</organism>
<feature type="transmembrane region" description="Helical" evidence="1">
    <location>
        <begin position="41"/>
        <end position="64"/>
    </location>
</feature>
<keyword evidence="3" id="KW-1185">Reference proteome</keyword>
<dbReference type="Pfam" id="PF04657">
    <property type="entry name" value="DMT_YdcZ"/>
    <property type="match status" value="1"/>
</dbReference>
<feature type="transmembrane region" description="Helical" evidence="1">
    <location>
        <begin position="76"/>
        <end position="96"/>
    </location>
</feature>
<dbReference type="PANTHER" id="PTHR34821:SF2">
    <property type="entry name" value="INNER MEMBRANE PROTEIN YDCZ"/>
    <property type="match status" value="1"/>
</dbReference>
<dbReference type="Proteomes" id="UP001148189">
    <property type="component" value="Unassembled WGS sequence"/>
</dbReference>
<dbReference type="InterPro" id="IPR006750">
    <property type="entry name" value="YdcZ"/>
</dbReference>
<feature type="transmembrane region" description="Helical" evidence="1">
    <location>
        <begin position="135"/>
        <end position="154"/>
    </location>
</feature>
<feature type="transmembrane region" description="Helical" evidence="1">
    <location>
        <begin position="102"/>
        <end position="123"/>
    </location>
</feature>